<keyword evidence="1" id="KW-0812">Transmembrane</keyword>
<feature type="transmembrane region" description="Helical" evidence="1">
    <location>
        <begin position="156"/>
        <end position="172"/>
    </location>
</feature>
<evidence type="ECO:0008006" key="3">
    <source>
        <dbReference type="Google" id="ProtNLM"/>
    </source>
</evidence>
<feature type="transmembrane region" description="Helical" evidence="1">
    <location>
        <begin position="114"/>
        <end position="136"/>
    </location>
</feature>
<evidence type="ECO:0000313" key="2">
    <source>
        <dbReference type="EMBL" id="VAW73498.1"/>
    </source>
</evidence>
<dbReference type="InterPro" id="IPR021354">
    <property type="entry name" value="DUF2975"/>
</dbReference>
<reference evidence="2" key="1">
    <citation type="submission" date="2018-06" db="EMBL/GenBank/DDBJ databases">
        <authorList>
            <person name="Zhirakovskaya E."/>
        </authorList>
    </citation>
    <scope>NUCLEOTIDE SEQUENCE</scope>
</reference>
<dbReference type="EMBL" id="UOFN01000016">
    <property type="protein sequence ID" value="VAW73498.1"/>
    <property type="molecule type" value="Genomic_DNA"/>
</dbReference>
<feature type="transmembrane region" description="Helical" evidence="1">
    <location>
        <begin position="64"/>
        <end position="88"/>
    </location>
</feature>
<dbReference type="AlphaFoldDB" id="A0A3B0XYP2"/>
<sequence>MDALSTERGDPNAGIRRFSRVLRGASTLLIVAVPLGVIWTWANFDSLSAVLPSTAGVIFDAENITLPILVGGGLLNMLPGVIAMYGFWRLRQLFGLFLEGRYFDREAIQHVRRFAATALAYGFAAPLSRTLIALVVSLSNPPGERVLLVTISSDDLVIIFLGAVFFLIARVWDKAREIDDENAQII</sequence>
<feature type="transmembrane region" description="Helical" evidence="1">
    <location>
        <begin position="21"/>
        <end position="44"/>
    </location>
</feature>
<organism evidence="2">
    <name type="scientific">hydrothermal vent metagenome</name>
    <dbReference type="NCBI Taxonomy" id="652676"/>
    <lineage>
        <taxon>unclassified sequences</taxon>
        <taxon>metagenomes</taxon>
        <taxon>ecological metagenomes</taxon>
    </lineage>
</organism>
<accession>A0A3B0XYP2</accession>
<gene>
    <name evidence="2" type="ORF">MNBD_GAMMA15-780</name>
</gene>
<keyword evidence="1" id="KW-0472">Membrane</keyword>
<proteinExistence type="predicted"/>
<keyword evidence="1" id="KW-1133">Transmembrane helix</keyword>
<evidence type="ECO:0000256" key="1">
    <source>
        <dbReference type="SAM" id="Phobius"/>
    </source>
</evidence>
<name>A0A3B0XYP2_9ZZZZ</name>
<dbReference type="Pfam" id="PF11188">
    <property type="entry name" value="DUF2975"/>
    <property type="match status" value="1"/>
</dbReference>
<protein>
    <recommendedName>
        <fullName evidence="3">DUF2975 domain-containing protein</fullName>
    </recommendedName>
</protein>